<gene>
    <name evidence="1" type="ORF">PG994_004258</name>
</gene>
<dbReference type="EMBL" id="JAQQWL010000005">
    <property type="protein sequence ID" value="KAK8073359.1"/>
    <property type="molecule type" value="Genomic_DNA"/>
</dbReference>
<dbReference type="GeneID" id="92088730"/>
<accession>A0ABR1VQ38</accession>
<evidence type="ECO:0000313" key="1">
    <source>
        <dbReference type="EMBL" id="KAK8073359.1"/>
    </source>
</evidence>
<keyword evidence="2" id="KW-1185">Reference proteome</keyword>
<protein>
    <submittedName>
        <fullName evidence="1">Uncharacterized protein</fullName>
    </submittedName>
</protein>
<proteinExistence type="predicted"/>
<evidence type="ECO:0000313" key="2">
    <source>
        <dbReference type="Proteomes" id="UP001480595"/>
    </source>
</evidence>
<reference evidence="1 2" key="1">
    <citation type="submission" date="2023-01" db="EMBL/GenBank/DDBJ databases">
        <title>Analysis of 21 Apiospora genomes using comparative genomics revels a genus with tremendous synthesis potential of carbohydrate active enzymes and secondary metabolites.</title>
        <authorList>
            <person name="Sorensen T."/>
        </authorList>
    </citation>
    <scope>NUCLEOTIDE SEQUENCE [LARGE SCALE GENOMIC DNA]</scope>
    <source>
        <strain evidence="1 2">CBS 135458</strain>
    </source>
</reference>
<name>A0ABR1VQ38_9PEZI</name>
<sequence>MRSITSDQLSMPLGELLPDTWSGSTLPLITSSEAHPNVQGITNRHAGGRVEAYRQALPAPGDHGKAMRRLGHDVIGETVTQRILSSVSDTTPLRSGSPSEASLPNTFILTKGPSVWARTEIAMYPHLIGQYVE</sequence>
<comment type="caution">
    <text evidence="1">The sequence shown here is derived from an EMBL/GenBank/DDBJ whole genome shotgun (WGS) entry which is preliminary data.</text>
</comment>
<organism evidence="1 2">
    <name type="scientific">Apiospora phragmitis</name>
    <dbReference type="NCBI Taxonomy" id="2905665"/>
    <lineage>
        <taxon>Eukaryota</taxon>
        <taxon>Fungi</taxon>
        <taxon>Dikarya</taxon>
        <taxon>Ascomycota</taxon>
        <taxon>Pezizomycotina</taxon>
        <taxon>Sordariomycetes</taxon>
        <taxon>Xylariomycetidae</taxon>
        <taxon>Amphisphaeriales</taxon>
        <taxon>Apiosporaceae</taxon>
        <taxon>Apiospora</taxon>
    </lineage>
</organism>
<dbReference type="Proteomes" id="UP001480595">
    <property type="component" value="Unassembled WGS sequence"/>
</dbReference>
<dbReference type="RefSeq" id="XP_066717834.1">
    <property type="nucleotide sequence ID" value="XM_066855667.1"/>
</dbReference>